<dbReference type="EMBL" id="DS995899">
    <property type="protein sequence ID" value="EEA27689.1"/>
    <property type="molecule type" value="Genomic_DNA"/>
</dbReference>
<evidence type="ECO:0000256" key="6">
    <source>
        <dbReference type="SAM" id="Coils"/>
    </source>
</evidence>
<feature type="coiled-coil region" evidence="6">
    <location>
        <begin position="601"/>
        <end position="633"/>
    </location>
</feature>
<reference evidence="8" key="1">
    <citation type="journal article" date="2015" name="Genome Announc.">
        <title>Genome sequence of the AIDS-associated pathogen Penicillium marneffei (ATCC18224) and its near taxonomic relative Talaromyces stipitatus (ATCC10500).</title>
        <authorList>
            <person name="Nierman W.C."/>
            <person name="Fedorova-Abrams N.D."/>
            <person name="Andrianopoulos A."/>
        </authorList>
    </citation>
    <scope>NUCLEOTIDE SEQUENCE [LARGE SCALE GENOMIC DNA]</scope>
    <source>
        <strain evidence="8">ATCC 18224 / CBS 334.59 / QM 7333</strain>
    </source>
</reference>
<dbReference type="PANTHER" id="PTHR47447">
    <property type="entry name" value="OS03G0856100 PROTEIN"/>
    <property type="match status" value="1"/>
</dbReference>
<organism evidence="7 8">
    <name type="scientific">Talaromyces marneffei (strain ATCC 18224 / CBS 334.59 / QM 7333)</name>
    <name type="common">Penicillium marneffei</name>
    <dbReference type="NCBI Taxonomy" id="441960"/>
    <lineage>
        <taxon>Eukaryota</taxon>
        <taxon>Fungi</taxon>
        <taxon>Dikarya</taxon>
        <taxon>Ascomycota</taxon>
        <taxon>Pezizomycotina</taxon>
        <taxon>Eurotiomycetes</taxon>
        <taxon>Eurotiomycetidae</taxon>
        <taxon>Eurotiales</taxon>
        <taxon>Trichocomaceae</taxon>
        <taxon>Talaromyces</taxon>
        <taxon>Talaromyces sect. Talaromyces</taxon>
    </lineage>
</organism>
<evidence type="ECO:0000256" key="2">
    <source>
        <dbReference type="ARBA" id="ARBA00022737"/>
    </source>
</evidence>
<dbReference type="Pfam" id="PF01535">
    <property type="entry name" value="PPR"/>
    <property type="match status" value="1"/>
</dbReference>
<dbReference type="HOGENOM" id="CLU_015934_0_0_1"/>
<feature type="repeat" description="PPR" evidence="5">
    <location>
        <begin position="515"/>
        <end position="549"/>
    </location>
</feature>
<evidence type="ECO:0000313" key="8">
    <source>
        <dbReference type="Proteomes" id="UP000001294"/>
    </source>
</evidence>
<dbReference type="VEuPathDB" id="FungiDB:PMAA_025430"/>
<evidence type="ECO:0000256" key="3">
    <source>
        <dbReference type="ARBA" id="ARBA00044493"/>
    </source>
</evidence>
<dbReference type="Proteomes" id="UP000001294">
    <property type="component" value="Unassembled WGS sequence"/>
</dbReference>
<accession>B6Q6Z9</accession>
<evidence type="ECO:0000256" key="1">
    <source>
        <dbReference type="ARBA" id="ARBA00006192"/>
    </source>
</evidence>
<keyword evidence="8" id="KW-1185">Reference proteome</keyword>
<dbReference type="STRING" id="441960.B6Q6Z9"/>
<sequence>MKHYSREEAGVPLKVKDSVRQSFNHDIKIRLSTMFSAEGIPQLWLNYFQALYTCKQEGKMDSWHPPPSIDKGTHYLLDALREKGLKGFKELWEAYGERAKCRQWPLVALRILSTCPALMPDFLLGTDSAPYPPFSMVSDCMLYLHLFHKEVDPKARRAALLQCMDPDRWPVVLLSQRGVRLYAMYAGQQNAYRAMEIMRSRDSQISASTLLAFMNVCTQARDVNKALECLRAIALMEDRQGLSMNSEAVLRHCCKLLELDEVVEEKGVRNFKILPQVLKLGVTPCLEMMNVVLSNAFATGDPHLGLDMLNYMKEQGMKFSSYTYVILLTDAVARQDRDRVDALLHEINLHPELKDNQFIASKVFHSHYIFGAKNAFRSDNPGRHLMDLLDVYCRYYDPTPLKDLGIIPERFNTIDIPKEAQPGKVILMIMMAAYLRCNPRHVTTMRLYKRFRELIAQRHPVIAPLAQLPQIYNEFIISFRPYGADLNDCVSIVEDMVRAEPFEIDGTTIYPAKPNDYTWNTLMSVFVSQRDVEGVASVREIMQQSGIKFTEVTWATIINGTVRNQDIPATVAALKEMDEAGVAPDSFTVKAFRLAHDPERLQAAIEALDKETEKLMEEEMKIKERETDELLDQGLRRLALATKESY</sequence>
<dbReference type="NCBIfam" id="TIGR00756">
    <property type="entry name" value="PPR"/>
    <property type="match status" value="1"/>
</dbReference>
<dbReference type="PROSITE" id="PS51375">
    <property type="entry name" value="PPR"/>
    <property type="match status" value="2"/>
</dbReference>
<comment type="similarity">
    <text evidence="1">Belongs to the CCM1 family.</text>
</comment>
<dbReference type="Gene3D" id="1.25.40.10">
    <property type="entry name" value="Tetratricopeptide repeat domain"/>
    <property type="match status" value="2"/>
</dbReference>
<keyword evidence="2" id="KW-0677">Repeat</keyword>
<evidence type="ECO:0000256" key="5">
    <source>
        <dbReference type="PROSITE-ProRule" id="PRU00708"/>
    </source>
</evidence>
<comment type="subunit">
    <text evidence="4">Binds to mitochondrial small subunit 15S rRNA.</text>
</comment>
<dbReference type="InterPro" id="IPR011990">
    <property type="entry name" value="TPR-like_helical_dom_sf"/>
</dbReference>
<comment type="function">
    <text evidence="3">Regulates mitochondrial small subunit maturation by controlling 15S rRNA 5'-end processing. Localizes to the 5' precursor of the 15S rRNA in a position that is subsequently occupied by mS47 in the mature yeast mtSSU. Uses structure and sequence-specific RNA recognition, binding to a single-stranded region of the precursor and specifically recognizing bases -6 to -1. The exchange of Ccm1 for mS47 is coupled to the irreversible removal of precursor rRNA that is accompanied by conformational changes of the mitoribosomal proteins uS5m and mS26. These conformational changes signal completion of 5'-end rRNA processing through protection of the mature 5'-end of the 15S rRNA and stabilization of mS47. The removal of the 5' precursor together with the dissociation of Ccm1 may be catalyzed by the 5'-3' exoribonuclease Pet127. Involved in the specific removal of group I introns in mitochondrial encoded transcripts.</text>
</comment>
<protein>
    <submittedName>
        <fullName evidence="7">Pentatricopeptide repeat protein</fullName>
    </submittedName>
</protein>
<dbReference type="AlphaFoldDB" id="B6Q6Z9"/>
<name>B6Q6Z9_TALMQ</name>
<dbReference type="InterPro" id="IPR002885">
    <property type="entry name" value="PPR_rpt"/>
</dbReference>
<keyword evidence="6" id="KW-0175">Coiled coil</keyword>
<dbReference type="PhylomeDB" id="B6Q6Z9"/>
<proteinExistence type="inferred from homology"/>
<feature type="repeat" description="PPR" evidence="5">
    <location>
        <begin position="550"/>
        <end position="584"/>
    </location>
</feature>
<dbReference type="OrthoDB" id="185373at2759"/>
<dbReference type="PANTHER" id="PTHR47447:SF23">
    <property type="entry name" value="PENTACOTRIPEPTIDE-REPEAT REGION OF PRORP DOMAIN-CONTAINING PROTEIN"/>
    <property type="match status" value="1"/>
</dbReference>
<evidence type="ECO:0000313" key="7">
    <source>
        <dbReference type="EMBL" id="EEA27689.1"/>
    </source>
</evidence>
<evidence type="ECO:0000256" key="4">
    <source>
        <dbReference type="ARBA" id="ARBA00044511"/>
    </source>
</evidence>
<gene>
    <name evidence="7" type="ORF">PMAA_025430</name>
</gene>